<evidence type="ECO:0000256" key="3">
    <source>
        <dbReference type="ARBA" id="ARBA00022771"/>
    </source>
</evidence>
<keyword evidence="4" id="KW-0862">Zinc</keyword>
<dbReference type="SMART" id="SM00355">
    <property type="entry name" value="ZnF_C2H2"/>
    <property type="match status" value="2"/>
</dbReference>
<dbReference type="InterPro" id="IPR044653">
    <property type="entry name" value="AZF1/2/3-like"/>
</dbReference>
<evidence type="ECO:0000313" key="10">
    <source>
        <dbReference type="EMBL" id="GJN32935.1"/>
    </source>
</evidence>
<keyword evidence="3 7" id="KW-0863">Zinc-finger</keyword>
<accession>A0AAV5FEV0</accession>
<sequence>MALDVSSISKPPVPPPSPPRVDSWARGGRRSKRRAGSADAAAHQQSEEEHLALCLLMLSRGVRGEADEDNAGAVNKTATTAAAKGYECSVCGKVYASYQALGGHKTSHRKPPAPTPPTQTQPQPPVPAAEEAPHAAEEKVHQCSLCLRTFPSGQALGGHKRLHYEGGASVDGVNKEQHVIKAAKPGAAAAVLRDFDLNLPAAAATTTTAVAAMEDGEIAPPEAKRARVMLVAV</sequence>
<dbReference type="GO" id="GO:0003700">
    <property type="term" value="F:DNA-binding transcription factor activity"/>
    <property type="evidence" value="ECO:0007669"/>
    <property type="project" value="InterPro"/>
</dbReference>
<dbReference type="GO" id="GO:0008270">
    <property type="term" value="F:zinc ion binding"/>
    <property type="evidence" value="ECO:0007669"/>
    <property type="project" value="UniProtKB-KW"/>
</dbReference>
<evidence type="ECO:0000256" key="6">
    <source>
        <dbReference type="ARBA" id="ARBA00023163"/>
    </source>
</evidence>
<protein>
    <recommendedName>
        <fullName evidence="9">C2H2-type domain-containing protein</fullName>
    </recommendedName>
</protein>
<dbReference type="Proteomes" id="UP001054889">
    <property type="component" value="Unassembled WGS sequence"/>
</dbReference>
<keyword evidence="11" id="KW-1185">Reference proteome</keyword>
<dbReference type="InterPro" id="IPR036236">
    <property type="entry name" value="Znf_C2H2_sf"/>
</dbReference>
<dbReference type="SUPFAM" id="SSF57667">
    <property type="entry name" value="beta-beta-alpha zinc fingers"/>
    <property type="match status" value="1"/>
</dbReference>
<dbReference type="PANTHER" id="PTHR45988">
    <property type="entry name" value="C2H2 TYPE ZINC FINGER TRANSCRIPTION FACTOR FAMILY-RELATED"/>
    <property type="match status" value="1"/>
</dbReference>
<keyword evidence="6" id="KW-0804">Transcription</keyword>
<keyword evidence="1" id="KW-0479">Metal-binding</keyword>
<name>A0AAV5FEV0_ELECO</name>
<feature type="region of interest" description="Disordered" evidence="8">
    <location>
        <begin position="102"/>
        <end position="135"/>
    </location>
</feature>
<feature type="region of interest" description="Disordered" evidence="8">
    <location>
        <begin position="1"/>
        <end position="46"/>
    </location>
</feature>
<dbReference type="EMBL" id="BQKI01000084">
    <property type="protein sequence ID" value="GJN32935.1"/>
    <property type="molecule type" value="Genomic_DNA"/>
</dbReference>
<evidence type="ECO:0000256" key="1">
    <source>
        <dbReference type="ARBA" id="ARBA00022723"/>
    </source>
</evidence>
<evidence type="ECO:0000259" key="9">
    <source>
        <dbReference type="PROSITE" id="PS50157"/>
    </source>
</evidence>
<dbReference type="GO" id="GO:0005634">
    <property type="term" value="C:nucleus"/>
    <property type="evidence" value="ECO:0007669"/>
    <property type="project" value="TreeGrafter"/>
</dbReference>
<feature type="compositionally biased region" description="Low complexity" evidence="8">
    <location>
        <begin position="1"/>
        <end position="10"/>
    </location>
</feature>
<evidence type="ECO:0000256" key="2">
    <source>
        <dbReference type="ARBA" id="ARBA00022737"/>
    </source>
</evidence>
<keyword evidence="5" id="KW-0805">Transcription regulation</keyword>
<evidence type="ECO:0000256" key="8">
    <source>
        <dbReference type="SAM" id="MobiDB-lite"/>
    </source>
</evidence>
<reference evidence="10" key="2">
    <citation type="submission" date="2021-12" db="EMBL/GenBank/DDBJ databases">
        <title>Resequencing data analysis of finger millet.</title>
        <authorList>
            <person name="Hatakeyama M."/>
            <person name="Aluri S."/>
            <person name="Balachadran M.T."/>
            <person name="Sivarajan S.R."/>
            <person name="Poveda L."/>
            <person name="Shimizu-Inatsugi R."/>
            <person name="Schlapbach R."/>
            <person name="Sreeman S.M."/>
            <person name="Shimizu K.K."/>
        </authorList>
    </citation>
    <scope>NUCLEOTIDE SEQUENCE</scope>
</reference>
<dbReference type="AlphaFoldDB" id="A0AAV5FEV0"/>
<organism evidence="10 11">
    <name type="scientific">Eleusine coracana subsp. coracana</name>
    <dbReference type="NCBI Taxonomy" id="191504"/>
    <lineage>
        <taxon>Eukaryota</taxon>
        <taxon>Viridiplantae</taxon>
        <taxon>Streptophyta</taxon>
        <taxon>Embryophyta</taxon>
        <taxon>Tracheophyta</taxon>
        <taxon>Spermatophyta</taxon>
        <taxon>Magnoliopsida</taxon>
        <taxon>Liliopsida</taxon>
        <taxon>Poales</taxon>
        <taxon>Poaceae</taxon>
        <taxon>PACMAD clade</taxon>
        <taxon>Chloridoideae</taxon>
        <taxon>Cynodonteae</taxon>
        <taxon>Eleusininae</taxon>
        <taxon>Eleusine</taxon>
    </lineage>
</organism>
<dbReference type="GO" id="GO:0000976">
    <property type="term" value="F:transcription cis-regulatory region binding"/>
    <property type="evidence" value="ECO:0007669"/>
    <property type="project" value="TreeGrafter"/>
</dbReference>
<proteinExistence type="predicted"/>
<dbReference type="InterPro" id="IPR013087">
    <property type="entry name" value="Znf_C2H2_type"/>
</dbReference>
<reference evidence="10" key="1">
    <citation type="journal article" date="2018" name="DNA Res.">
        <title>Multiple hybrid de novo genome assembly of finger millet, an orphan allotetraploid crop.</title>
        <authorList>
            <person name="Hatakeyama M."/>
            <person name="Aluri S."/>
            <person name="Balachadran M.T."/>
            <person name="Sivarajan S.R."/>
            <person name="Patrignani A."/>
            <person name="Gruter S."/>
            <person name="Poveda L."/>
            <person name="Shimizu-Inatsugi R."/>
            <person name="Baeten J."/>
            <person name="Francoijs K.J."/>
            <person name="Nataraja K.N."/>
            <person name="Reddy Y.A.N."/>
            <person name="Phadnis S."/>
            <person name="Ravikumar R.L."/>
            <person name="Schlapbach R."/>
            <person name="Sreeman S.M."/>
            <person name="Shimizu K.K."/>
        </authorList>
    </citation>
    <scope>NUCLEOTIDE SEQUENCE</scope>
</reference>
<evidence type="ECO:0000256" key="4">
    <source>
        <dbReference type="ARBA" id="ARBA00022833"/>
    </source>
</evidence>
<comment type="caution">
    <text evidence="10">The sequence shown here is derived from an EMBL/GenBank/DDBJ whole genome shotgun (WGS) entry which is preliminary data.</text>
</comment>
<keyword evidence="2" id="KW-0677">Repeat</keyword>
<evidence type="ECO:0000256" key="5">
    <source>
        <dbReference type="ARBA" id="ARBA00023015"/>
    </source>
</evidence>
<gene>
    <name evidence="10" type="primary">gb21480</name>
    <name evidence="10" type="ORF">PR202_gb21480</name>
</gene>
<feature type="compositionally biased region" description="Pro residues" evidence="8">
    <location>
        <begin position="112"/>
        <end position="127"/>
    </location>
</feature>
<dbReference type="Gene3D" id="3.30.160.60">
    <property type="entry name" value="Classic Zinc Finger"/>
    <property type="match status" value="1"/>
</dbReference>
<evidence type="ECO:0000256" key="7">
    <source>
        <dbReference type="PROSITE-ProRule" id="PRU00042"/>
    </source>
</evidence>
<feature type="domain" description="C2H2-type" evidence="9">
    <location>
        <begin position="86"/>
        <end position="113"/>
    </location>
</feature>
<dbReference type="PANTHER" id="PTHR45988:SF32">
    <property type="entry name" value="OS07G0588600 PROTEIN"/>
    <property type="match status" value="1"/>
</dbReference>
<dbReference type="PROSITE" id="PS50157">
    <property type="entry name" value="ZINC_FINGER_C2H2_2"/>
    <property type="match status" value="2"/>
</dbReference>
<feature type="domain" description="C2H2-type" evidence="9">
    <location>
        <begin position="141"/>
        <end position="163"/>
    </location>
</feature>
<dbReference type="PROSITE" id="PS00028">
    <property type="entry name" value="ZINC_FINGER_C2H2_1"/>
    <property type="match status" value="2"/>
</dbReference>
<dbReference type="Pfam" id="PF13912">
    <property type="entry name" value="zf-C2H2_6"/>
    <property type="match status" value="2"/>
</dbReference>
<evidence type="ECO:0000313" key="11">
    <source>
        <dbReference type="Proteomes" id="UP001054889"/>
    </source>
</evidence>